<evidence type="ECO:0000256" key="4">
    <source>
        <dbReference type="ARBA" id="ARBA00022989"/>
    </source>
</evidence>
<dbReference type="GO" id="GO:0005248">
    <property type="term" value="F:voltage-gated sodium channel activity"/>
    <property type="evidence" value="ECO:0007669"/>
    <property type="project" value="TreeGrafter"/>
</dbReference>
<feature type="transmembrane region" description="Helical" evidence="8">
    <location>
        <begin position="514"/>
        <end position="535"/>
    </location>
</feature>
<dbReference type="InterPro" id="IPR027359">
    <property type="entry name" value="Volt_channel_dom_sf"/>
</dbReference>
<feature type="domain" description="EF-hand" evidence="9">
    <location>
        <begin position="799"/>
        <end position="834"/>
    </location>
</feature>
<dbReference type="SMART" id="SM00054">
    <property type="entry name" value="EFh"/>
    <property type="match status" value="2"/>
</dbReference>
<organism evidence="10 11">
    <name type="scientific">Symbiodinium microadriaticum</name>
    <name type="common">Dinoflagellate</name>
    <name type="synonym">Zooxanthella microadriatica</name>
    <dbReference type="NCBI Taxonomy" id="2951"/>
    <lineage>
        <taxon>Eukaryota</taxon>
        <taxon>Sar</taxon>
        <taxon>Alveolata</taxon>
        <taxon>Dinophyceae</taxon>
        <taxon>Suessiales</taxon>
        <taxon>Symbiodiniaceae</taxon>
        <taxon>Symbiodinium</taxon>
    </lineage>
</organism>
<dbReference type="Gene3D" id="1.10.238.10">
    <property type="entry name" value="EF-hand"/>
    <property type="match status" value="1"/>
</dbReference>
<keyword evidence="10" id="KW-0813">Transport</keyword>
<keyword evidence="3" id="KW-0106">Calcium</keyword>
<evidence type="ECO:0000313" key="11">
    <source>
        <dbReference type="Proteomes" id="UP000186817"/>
    </source>
</evidence>
<dbReference type="SUPFAM" id="SSF81324">
    <property type="entry name" value="Voltage-gated potassium channels"/>
    <property type="match status" value="1"/>
</dbReference>
<dbReference type="Pfam" id="PF00520">
    <property type="entry name" value="Ion_trans"/>
    <property type="match status" value="1"/>
</dbReference>
<keyword evidence="6" id="KW-0175">Coiled coil</keyword>
<keyword evidence="5 8" id="KW-0472">Membrane</keyword>
<comment type="subcellular location">
    <subcellularLocation>
        <location evidence="1">Membrane</location>
        <topology evidence="1">Multi-pass membrane protein</topology>
    </subcellularLocation>
</comment>
<feature type="transmembrane region" description="Helical" evidence="8">
    <location>
        <begin position="661"/>
        <end position="679"/>
    </location>
</feature>
<feature type="transmembrane region" description="Helical" evidence="8">
    <location>
        <begin position="555"/>
        <end position="574"/>
    </location>
</feature>
<dbReference type="GO" id="GO:0001518">
    <property type="term" value="C:voltage-gated sodium channel complex"/>
    <property type="evidence" value="ECO:0007669"/>
    <property type="project" value="TreeGrafter"/>
</dbReference>
<evidence type="ECO:0000256" key="7">
    <source>
        <dbReference type="SAM" id="MobiDB-lite"/>
    </source>
</evidence>
<dbReference type="InterPro" id="IPR002048">
    <property type="entry name" value="EF_hand_dom"/>
</dbReference>
<feature type="coiled-coil region" evidence="6">
    <location>
        <begin position="33"/>
        <end position="60"/>
    </location>
</feature>
<feature type="transmembrane region" description="Helical" evidence="8">
    <location>
        <begin position="752"/>
        <end position="775"/>
    </location>
</feature>
<feature type="compositionally biased region" description="Basic residues" evidence="7">
    <location>
        <begin position="926"/>
        <end position="935"/>
    </location>
</feature>
<dbReference type="CDD" id="cd00051">
    <property type="entry name" value="EFh"/>
    <property type="match status" value="1"/>
</dbReference>
<dbReference type="Proteomes" id="UP000186817">
    <property type="component" value="Unassembled WGS sequence"/>
</dbReference>
<dbReference type="Gene3D" id="1.20.120.350">
    <property type="entry name" value="Voltage-gated potassium channels. Chain C"/>
    <property type="match status" value="1"/>
</dbReference>
<feature type="compositionally biased region" description="Polar residues" evidence="7">
    <location>
        <begin position="89"/>
        <end position="126"/>
    </location>
</feature>
<dbReference type="Gene3D" id="1.10.287.70">
    <property type="match status" value="1"/>
</dbReference>
<protein>
    <submittedName>
        <fullName evidence="10">Sodium channel protein type 11 subunit alpha</fullName>
    </submittedName>
</protein>
<dbReference type="AlphaFoldDB" id="A0A1Q9ECA9"/>
<reference evidence="10 11" key="1">
    <citation type="submission" date="2016-02" db="EMBL/GenBank/DDBJ databases">
        <title>Genome analysis of coral dinoflagellate symbionts highlights evolutionary adaptations to a symbiotic lifestyle.</title>
        <authorList>
            <person name="Aranda M."/>
            <person name="Li Y."/>
            <person name="Liew Y.J."/>
            <person name="Baumgarten S."/>
            <person name="Simakov O."/>
            <person name="Wilson M."/>
            <person name="Piel J."/>
            <person name="Ashoor H."/>
            <person name="Bougouffa S."/>
            <person name="Bajic V.B."/>
            <person name="Ryu T."/>
            <person name="Ravasi T."/>
            <person name="Bayer T."/>
            <person name="Micklem G."/>
            <person name="Kim H."/>
            <person name="Bhak J."/>
            <person name="Lajeunesse T.C."/>
            <person name="Voolstra C.R."/>
        </authorList>
    </citation>
    <scope>NUCLEOTIDE SEQUENCE [LARGE SCALE GENOMIC DNA]</scope>
    <source>
        <strain evidence="10 11">CCMP2467</strain>
    </source>
</reference>
<dbReference type="InterPro" id="IPR018247">
    <property type="entry name" value="EF_Hand_1_Ca_BS"/>
</dbReference>
<dbReference type="GO" id="GO:0005509">
    <property type="term" value="F:calcium ion binding"/>
    <property type="evidence" value="ECO:0007669"/>
    <property type="project" value="InterPro"/>
</dbReference>
<accession>A0A1Q9ECA9</accession>
<feature type="region of interest" description="Disordered" evidence="7">
    <location>
        <begin position="81"/>
        <end position="129"/>
    </location>
</feature>
<keyword evidence="11" id="KW-1185">Reference proteome</keyword>
<dbReference type="PANTHER" id="PTHR10037">
    <property type="entry name" value="VOLTAGE-GATED CATION CHANNEL CALCIUM AND SODIUM"/>
    <property type="match status" value="1"/>
</dbReference>
<evidence type="ECO:0000256" key="3">
    <source>
        <dbReference type="ARBA" id="ARBA00022837"/>
    </source>
</evidence>
<evidence type="ECO:0000256" key="1">
    <source>
        <dbReference type="ARBA" id="ARBA00004141"/>
    </source>
</evidence>
<sequence length="935" mass="103289">MGFESQQPPPGPRGDVKGIDVLRHPEAEFHEALRAARHHVDELQARLRQMEAQQDTFLTERRDAKAVGILELPEVTSAPAACTPDEEASVTNELTEAESSVITSKRSSSDGQLASASDSEISTDASPSPDLTAVNADAYYIFGSGMIRSGSEVQKIQLPPGLDLPIPAKHRPILGTYPNSTEMPLASQVASLSPVSTMAPMAPMAPTAPASPIAPDRAPVGPTLMSPTAAQMDAMQKRLNQQIVEAAKAPKAEAAAKLLALAEENIDRMNAVNLSTALHRLARAWTNKQGKGQKSLAHHPVVSRMVDLAEEFAERDLQNRDNSMPANCCTIIAWSCSSLSFFRSSLFAVLVKVASQGVEECQSFEITNLMWALAELCRRRPQMGKELSPSIQELVLATAPVFMKWQLHTLNVRVLTSALMSLAFFPPMDLLAHGVLIAKIVLELAVRDEELASESQVVVAAFQTLSRVDRSRRRSGGIAKDEELRMIRKRLAEYDERASSVLGGRLDLSCDKELSLGCLVTSPFFDALAAFVILFNSFVVGWEVEWDAANTQDNPVIQALSSFCNFFFLLEVLLRLTFFRCDFFTNRERRAWNLFDLSLVVLAIVDEVAILMLGADASSQGAVGAAKMLKMLRILRVFRVFRFFRPLARLALMIMDSIRSLLWAMFMLALITYVFAVSLTSQASLWLSEQVDTSRAGWYASLADHPSPDVRKVFSSFGSLSWTLYTLAQTTLAGVSWHVVCDPLLQVGWLPVSLLLIYISFTLLAVLNVITGVFVDNAFRSADKQHSDIIQKEVDKKEECIALIQAFFHAVDVNHNGEISLDELRFFLDDATMEAFFRTLGFDVYDKQRFMELLDVDDSGEVSYEEFLEGCMRYRGVAQGVDVHTVIRHLGRLQNSVNALHADLADFMKPGQSLQSRAPPPPGKALGKRRPMMGL</sequence>
<feature type="region of interest" description="Disordered" evidence="7">
    <location>
        <begin position="911"/>
        <end position="935"/>
    </location>
</feature>
<dbReference type="InterPro" id="IPR043203">
    <property type="entry name" value="VGCC_Ca_Na"/>
</dbReference>
<dbReference type="EMBL" id="LSRX01000196">
    <property type="protein sequence ID" value="OLQ05017.1"/>
    <property type="molecule type" value="Genomic_DNA"/>
</dbReference>
<keyword evidence="4 8" id="KW-1133">Transmembrane helix</keyword>
<feature type="domain" description="EF-hand" evidence="9">
    <location>
        <begin position="848"/>
        <end position="877"/>
    </location>
</feature>
<keyword evidence="2 8" id="KW-0812">Transmembrane</keyword>
<dbReference type="SUPFAM" id="SSF47473">
    <property type="entry name" value="EF-hand"/>
    <property type="match status" value="1"/>
</dbReference>
<dbReference type="OrthoDB" id="426654at2759"/>
<keyword evidence="10" id="KW-0407">Ion channel</keyword>
<evidence type="ECO:0000256" key="2">
    <source>
        <dbReference type="ARBA" id="ARBA00022692"/>
    </source>
</evidence>
<evidence type="ECO:0000313" key="10">
    <source>
        <dbReference type="EMBL" id="OLQ05017.1"/>
    </source>
</evidence>
<evidence type="ECO:0000259" key="9">
    <source>
        <dbReference type="PROSITE" id="PS50222"/>
    </source>
</evidence>
<dbReference type="InterPro" id="IPR005821">
    <property type="entry name" value="Ion_trans_dom"/>
</dbReference>
<dbReference type="Pfam" id="PF13499">
    <property type="entry name" value="EF-hand_7"/>
    <property type="match status" value="1"/>
</dbReference>
<evidence type="ECO:0000256" key="6">
    <source>
        <dbReference type="SAM" id="Coils"/>
    </source>
</evidence>
<keyword evidence="10" id="KW-0406">Ion transport</keyword>
<dbReference type="PROSITE" id="PS00018">
    <property type="entry name" value="EF_HAND_1"/>
    <property type="match status" value="2"/>
</dbReference>
<proteinExistence type="predicted"/>
<evidence type="ECO:0000256" key="8">
    <source>
        <dbReference type="SAM" id="Phobius"/>
    </source>
</evidence>
<dbReference type="PROSITE" id="PS50222">
    <property type="entry name" value="EF_HAND_2"/>
    <property type="match status" value="2"/>
</dbReference>
<name>A0A1Q9ECA9_SYMMI</name>
<comment type="caution">
    <text evidence="10">The sequence shown here is derived from an EMBL/GenBank/DDBJ whole genome shotgun (WGS) entry which is preliminary data.</text>
</comment>
<dbReference type="PANTHER" id="PTHR10037:SF62">
    <property type="entry name" value="SODIUM CHANNEL PROTEIN 60E"/>
    <property type="match status" value="1"/>
</dbReference>
<dbReference type="InterPro" id="IPR011992">
    <property type="entry name" value="EF-hand-dom_pair"/>
</dbReference>
<gene>
    <name evidence="10" type="primary">Scn11a</name>
    <name evidence="10" type="ORF">AK812_SmicGene11832</name>
</gene>
<evidence type="ECO:0000256" key="5">
    <source>
        <dbReference type="ARBA" id="ARBA00023136"/>
    </source>
</evidence>